<dbReference type="EMBL" id="NPBV01000017">
    <property type="protein sequence ID" value="PAD21221.1"/>
    <property type="molecule type" value="Genomic_DNA"/>
</dbReference>
<dbReference type="InterPro" id="IPR018680">
    <property type="entry name" value="DUF2164"/>
</dbReference>
<comment type="caution">
    <text evidence="1">The sequence shown here is derived from an EMBL/GenBank/DDBJ whole genome shotgun (WGS) entry which is preliminary data.</text>
</comment>
<accession>A0A268AAR4</accession>
<protein>
    <recommendedName>
        <fullName evidence="3">DUF2164 domain-containing protein</fullName>
    </recommendedName>
</protein>
<dbReference type="Proteomes" id="UP000216013">
    <property type="component" value="Unassembled WGS sequence"/>
</dbReference>
<organism evidence="1 2">
    <name type="scientific">Terribacillus saccharophilus</name>
    <dbReference type="NCBI Taxonomy" id="361277"/>
    <lineage>
        <taxon>Bacteria</taxon>
        <taxon>Bacillati</taxon>
        <taxon>Bacillota</taxon>
        <taxon>Bacilli</taxon>
        <taxon>Bacillales</taxon>
        <taxon>Bacillaceae</taxon>
        <taxon>Terribacillus</taxon>
    </lineage>
</organism>
<proteinExistence type="predicted"/>
<evidence type="ECO:0000313" key="2">
    <source>
        <dbReference type="Proteomes" id="UP000216013"/>
    </source>
</evidence>
<gene>
    <name evidence="1" type="ORF">CHH64_09830</name>
</gene>
<dbReference type="Pfam" id="PF09932">
    <property type="entry name" value="DUF2164"/>
    <property type="match status" value="1"/>
</dbReference>
<dbReference type="OrthoDB" id="573733at2"/>
<sequence>MSQRREKHVQNPIQLNDTERNEMISSLQTYFEQEKDEQLGDLAAGLLLDFIIKELGPIFYNAGIEASYQFMNEKIEDLFGIQVRER</sequence>
<reference evidence="1 2" key="1">
    <citation type="submission" date="2017-07" db="EMBL/GenBank/DDBJ databases">
        <title>Isolation and whole genome analysis of endospore-forming bacteria from heroin.</title>
        <authorList>
            <person name="Kalinowski J."/>
            <person name="Ahrens B."/>
            <person name="Al-Dilaimi A."/>
            <person name="Winkler A."/>
            <person name="Wibberg D."/>
            <person name="Schleenbecker U."/>
            <person name="Ruckert C."/>
            <person name="Wolfel R."/>
            <person name="Grass G."/>
        </authorList>
    </citation>
    <scope>NUCLEOTIDE SEQUENCE [LARGE SCALE GENOMIC DNA]</scope>
    <source>
        <strain evidence="1 2">7528</strain>
    </source>
</reference>
<dbReference type="AlphaFoldDB" id="A0A268AAR4"/>
<name>A0A268AAR4_9BACI</name>
<evidence type="ECO:0008006" key="3">
    <source>
        <dbReference type="Google" id="ProtNLM"/>
    </source>
</evidence>
<evidence type="ECO:0000313" key="1">
    <source>
        <dbReference type="EMBL" id="PAD21221.1"/>
    </source>
</evidence>